<organism evidence="7 8">
    <name type="scientific">Paenibacillus sacheonensis</name>
    <dbReference type="NCBI Taxonomy" id="742054"/>
    <lineage>
        <taxon>Bacteria</taxon>
        <taxon>Bacillati</taxon>
        <taxon>Bacillota</taxon>
        <taxon>Bacilli</taxon>
        <taxon>Bacillales</taxon>
        <taxon>Paenibacillaceae</taxon>
        <taxon>Paenibacillus</taxon>
    </lineage>
</organism>
<proteinExistence type="inferred from homology"/>
<evidence type="ECO:0000256" key="3">
    <source>
        <dbReference type="ARBA" id="ARBA00022829"/>
    </source>
</evidence>
<dbReference type="PANTHER" id="PTHR34298">
    <property type="entry name" value="SEGREGATION AND CONDENSATION PROTEIN B"/>
    <property type="match status" value="1"/>
</dbReference>
<comment type="subcellular location">
    <subcellularLocation>
        <location evidence="5">Cytoplasm</location>
    </subcellularLocation>
    <text evidence="5">Associated with two foci at the outer edges of the nucleoid region in young cells, and at four foci within both cell halves in older cells.</text>
</comment>
<keyword evidence="4 5" id="KW-0131">Cell cycle</keyword>
<dbReference type="OrthoDB" id="9806226at2"/>
<evidence type="ECO:0000256" key="6">
    <source>
        <dbReference type="SAM" id="MobiDB-lite"/>
    </source>
</evidence>
<dbReference type="GO" id="GO:0051301">
    <property type="term" value="P:cell division"/>
    <property type="evidence" value="ECO:0007669"/>
    <property type="project" value="UniProtKB-KW"/>
</dbReference>
<name>A0A7X5C085_9BACL</name>
<comment type="subunit">
    <text evidence="5">Homodimer. Homodimerization may be required to stabilize the binding of ScpA to the Smc head domains. Component of a cohesin-like complex composed of ScpA, ScpB and the Smc homodimer, in which ScpA and ScpB bind to the head domain of Smc. The presence of the three proteins is required for the association of the complex with DNA.</text>
</comment>
<dbReference type="GO" id="GO:0005737">
    <property type="term" value="C:cytoplasm"/>
    <property type="evidence" value="ECO:0007669"/>
    <property type="project" value="UniProtKB-SubCell"/>
</dbReference>
<comment type="function">
    <text evidence="5">Participates in chromosomal partition during cell division. May act via the formation of a condensin-like complex containing Smc and ScpA that pull DNA away from mid-cell into both cell halves.</text>
</comment>
<dbReference type="HAMAP" id="MF_01804">
    <property type="entry name" value="ScpB"/>
    <property type="match status" value="1"/>
</dbReference>
<dbReference type="Proteomes" id="UP000558113">
    <property type="component" value="Unassembled WGS sequence"/>
</dbReference>
<evidence type="ECO:0000313" key="8">
    <source>
        <dbReference type="Proteomes" id="UP000558113"/>
    </source>
</evidence>
<dbReference type="SUPFAM" id="SSF46785">
    <property type="entry name" value="Winged helix' DNA-binding domain"/>
    <property type="match status" value="2"/>
</dbReference>
<gene>
    <name evidence="5 7" type="primary">scpB</name>
    <name evidence="7" type="ORF">GT003_08365</name>
</gene>
<feature type="region of interest" description="Disordered" evidence="6">
    <location>
        <begin position="202"/>
        <end position="261"/>
    </location>
</feature>
<dbReference type="InterPro" id="IPR005234">
    <property type="entry name" value="ScpB_csome_segregation"/>
</dbReference>
<keyword evidence="1 5" id="KW-0963">Cytoplasm</keyword>
<keyword evidence="3 5" id="KW-0159">Chromosome partition</keyword>
<comment type="caution">
    <text evidence="7">The sequence shown here is derived from an EMBL/GenBank/DDBJ whole genome shotgun (WGS) entry which is preliminary data.</text>
</comment>
<dbReference type="InterPro" id="IPR036388">
    <property type="entry name" value="WH-like_DNA-bd_sf"/>
</dbReference>
<feature type="compositionally biased region" description="Acidic residues" evidence="6">
    <location>
        <begin position="221"/>
        <end position="247"/>
    </location>
</feature>
<dbReference type="PANTHER" id="PTHR34298:SF2">
    <property type="entry name" value="SEGREGATION AND CONDENSATION PROTEIN B"/>
    <property type="match status" value="1"/>
</dbReference>
<keyword evidence="8" id="KW-1185">Reference proteome</keyword>
<protein>
    <recommendedName>
        <fullName evidence="5">Segregation and condensation protein B</fullName>
    </recommendedName>
</protein>
<evidence type="ECO:0000256" key="4">
    <source>
        <dbReference type="ARBA" id="ARBA00023306"/>
    </source>
</evidence>
<dbReference type="Gene3D" id="1.10.10.10">
    <property type="entry name" value="Winged helix-like DNA-binding domain superfamily/Winged helix DNA-binding domain"/>
    <property type="match status" value="2"/>
</dbReference>
<dbReference type="EMBL" id="JAAAMU010000004">
    <property type="protein sequence ID" value="NBC69000.1"/>
    <property type="molecule type" value="Genomic_DNA"/>
</dbReference>
<dbReference type="NCBIfam" id="TIGR00281">
    <property type="entry name" value="SMC-Scp complex subunit ScpB"/>
    <property type="match status" value="1"/>
</dbReference>
<keyword evidence="2 5" id="KW-0132">Cell division</keyword>
<dbReference type="InterPro" id="IPR036390">
    <property type="entry name" value="WH_DNA-bd_sf"/>
</dbReference>
<evidence type="ECO:0000256" key="2">
    <source>
        <dbReference type="ARBA" id="ARBA00022618"/>
    </source>
</evidence>
<evidence type="ECO:0000313" key="7">
    <source>
        <dbReference type="EMBL" id="NBC69000.1"/>
    </source>
</evidence>
<feature type="compositionally biased region" description="Basic and acidic residues" evidence="6">
    <location>
        <begin position="208"/>
        <end position="217"/>
    </location>
</feature>
<evidence type="ECO:0000256" key="1">
    <source>
        <dbReference type="ARBA" id="ARBA00022490"/>
    </source>
</evidence>
<dbReference type="GO" id="GO:0006260">
    <property type="term" value="P:DNA replication"/>
    <property type="evidence" value="ECO:0007669"/>
    <property type="project" value="UniProtKB-UniRule"/>
</dbReference>
<evidence type="ECO:0000256" key="5">
    <source>
        <dbReference type="HAMAP-Rule" id="MF_01804"/>
    </source>
</evidence>
<dbReference type="Pfam" id="PF04079">
    <property type="entry name" value="SMC_ScpB"/>
    <property type="match status" value="1"/>
</dbReference>
<dbReference type="AlphaFoldDB" id="A0A7X5C085"/>
<accession>A0A7X5C085</accession>
<dbReference type="GO" id="GO:0051304">
    <property type="term" value="P:chromosome separation"/>
    <property type="evidence" value="ECO:0007669"/>
    <property type="project" value="InterPro"/>
</dbReference>
<comment type="similarity">
    <text evidence="5">Belongs to the ScpB family.</text>
</comment>
<reference evidence="7 8" key="1">
    <citation type="submission" date="2020-01" db="EMBL/GenBank/DDBJ databases">
        <title>Paenibacillus soybeanensis sp. nov. isolated from the nodules of soybean (Glycine max(L.) Merr).</title>
        <authorList>
            <person name="Wang H."/>
        </authorList>
    </citation>
    <scope>NUCLEOTIDE SEQUENCE [LARGE SCALE GENOMIC DNA]</scope>
    <source>
        <strain evidence="7 8">DSM 23054</strain>
    </source>
</reference>
<sequence>MADYSKLKSIIEGLLFMAGDEGLTARQLSDILQMDAAVAADMAKDLMKDLKSKKRGIQMSLVAGAYRLTTNPDHTVYFERMAYSPTRSSLSQAALETLSIVAYRQPITRVEIEEIRGVKCDRALQSLVSKDLIEEVGRAEQIGRPILYGTTKSFLDYFGLASLDALPEPSSHLDDDLEDQTQLLFERLEGRQMTIEEMSFADLESELGGDRQDKRGGDPISDPEADDEEFDDEPETESESDTETELETETRSARVPVPENE</sequence>